<feature type="region of interest" description="Disordered" evidence="2">
    <location>
        <begin position="800"/>
        <end position="840"/>
    </location>
</feature>
<feature type="compositionally biased region" description="Basic and acidic residues" evidence="2">
    <location>
        <begin position="469"/>
        <end position="486"/>
    </location>
</feature>
<reference evidence="4" key="1">
    <citation type="submission" date="2023-06" db="EMBL/GenBank/DDBJ databases">
        <title>Draft genome of Marssonina rosae.</title>
        <authorList>
            <person name="Cheng Q."/>
        </authorList>
    </citation>
    <scope>NUCLEOTIDE SEQUENCE</scope>
    <source>
        <strain evidence="4">R4</strain>
    </source>
</reference>
<evidence type="ECO:0000313" key="5">
    <source>
        <dbReference type="Proteomes" id="UP001285354"/>
    </source>
</evidence>
<keyword evidence="1" id="KW-0175">Coiled coil</keyword>
<feature type="compositionally biased region" description="Polar residues" evidence="2">
    <location>
        <begin position="879"/>
        <end position="902"/>
    </location>
</feature>
<keyword evidence="3" id="KW-0812">Transmembrane</keyword>
<organism evidence="4 5">
    <name type="scientific">Diplocarpon rosae</name>
    <dbReference type="NCBI Taxonomy" id="946125"/>
    <lineage>
        <taxon>Eukaryota</taxon>
        <taxon>Fungi</taxon>
        <taxon>Dikarya</taxon>
        <taxon>Ascomycota</taxon>
        <taxon>Pezizomycotina</taxon>
        <taxon>Leotiomycetes</taxon>
        <taxon>Helotiales</taxon>
        <taxon>Drepanopezizaceae</taxon>
        <taxon>Diplocarpon</taxon>
    </lineage>
</organism>
<feature type="compositionally biased region" description="Low complexity" evidence="2">
    <location>
        <begin position="370"/>
        <end position="381"/>
    </location>
</feature>
<evidence type="ECO:0000256" key="3">
    <source>
        <dbReference type="SAM" id="Phobius"/>
    </source>
</evidence>
<evidence type="ECO:0000313" key="4">
    <source>
        <dbReference type="EMBL" id="KAK2629078.1"/>
    </source>
</evidence>
<keyword evidence="3" id="KW-0472">Membrane</keyword>
<feature type="compositionally biased region" description="Pro residues" evidence="2">
    <location>
        <begin position="56"/>
        <end position="65"/>
    </location>
</feature>
<protein>
    <recommendedName>
        <fullName evidence="6">Ubiquitination network signaling protein</fullName>
    </recommendedName>
</protein>
<evidence type="ECO:0008006" key="6">
    <source>
        <dbReference type="Google" id="ProtNLM"/>
    </source>
</evidence>
<feature type="region of interest" description="Disordered" evidence="2">
    <location>
        <begin position="864"/>
        <end position="945"/>
    </location>
</feature>
<accession>A0AAD9T2Y2</accession>
<keyword evidence="5" id="KW-1185">Reference proteome</keyword>
<evidence type="ECO:0000256" key="1">
    <source>
        <dbReference type="SAM" id="Coils"/>
    </source>
</evidence>
<feature type="coiled-coil region" evidence="1">
    <location>
        <begin position="602"/>
        <end position="664"/>
    </location>
</feature>
<evidence type="ECO:0000256" key="2">
    <source>
        <dbReference type="SAM" id="MobiDB-lite"/>
    </source>
</evidence>
<name>A0AAD9T2Y2_9HELO</name>
<comment type="caution">
    <text evidence="4">The sequence shown here is derived from an EMBL/GenBank/DDBJ whole genome shotgun (WGS) entry which is preliminary data.</text>
</comment>
<dbReference type="AlphaFoldDB" id="A0AAD9T2Y2"/>
<feature type="region of interest" description="Disordered" evidence="2">
    <location>
        <begin position="344"/>
        <end position="385"/>
    </location>
</feature>
<feature type="transmembrane region" description="Helical" evidence="3">
    <location>
        <begin position="151"/>
        <end position="178"/>
    </location>
</feature>
<dbReference type="EMBL" id="JAUBYV010000002">
    <property type="protein sequence ID" value="KAK2629078.1"/>
    <property type="molecule type" value="Genomic_DNA"/>
</dbReference>
<proteinExistence type="predicted"/>
<dbReference type="Proteomes" id="UP001285354">
    <property type="component" value="Unassembled WGS sequence"/>
</dbReference>
<gene>
    <name evidence="4" type="ORF">QTJ16_002181</name>
</gene>
<feature type="compositionally biased region" description="Gly residues" evidence="2">
    <location>
        <begin position="921"/>
        <end position="933"/>
    </location>
</feature>
<feature type="compositionally biased region" description="Basic and acidic residues" evidence="2">
    <location>
        <begin position="909"/>
        <end position="919"/>
    </location>
</feature>
<keyword evidence="3" id="KW-1133">Transmembrane helix</keyword>
<feature type="region of interest" description="Disordered" evidence="2">
    <location>
        <begin position="1"/>
        <end position="81"/>
    </location>
</feature>
<feature type="compositionally biased region" description="Polar residues" evidence="2">
    <location>
        <begin position="1"/>
        <end position="10"/>
    </location>
</feature>
<feature type="region of interest" description="Disordered" evidence="2">
    <location>
        <begin position="469"/>
        <end position="489"/>
    </location>
</feature>
<feature type="compositionally biased region" description="Polar residues" evidence="2">
    <location>
        <begin position="800"/>
        <end position="823"/>
    </location>
</feature>
<feature type="coiled-coil region" evidence="1">
    <location>
        <begin position="697"/>
        <end position="724"/>
    </location>
</feature>
<sequence>MPRGSATSKRQPGAANQRDTRHENGLVGPTKKVQKQKSNGHLNGYAKAHERTSSTPPLPDTPPPSSGNAQRPVSGVSGERVAERKMVAEISREASVDGSSDSASDVYPNAPATPEIHRQINVNSSKNPAVHHDALTFAFTVLRSCPLWDTLAILIVLLQIPPTFLSIVHLLFATLTFVPPSTATSAGLSFTDILQGTLGTPSIGTIFLIDVLVLLVWLFLWSPLQDIALDLAQTVIALTLGGGTSGKGAGMKNVLWCFSIIGVSHYFRGNMVQNSGLRAMMGSNGFLGSPDPDDPLEPRSSPGNKRHGLIRSILAIHILTQGVVRYIRDWYVRREKRDISASIGDPEAGKLLDANSDPVPRTTPTQETDSPASAAAGSPVATFKKKKKQSAQVRLRQPLWAALASTKIVMVKEYETSHTAAESAGTNATGANDLGSAPFSYEADRIWITSVTSDEVAFSTSFFPIHKVPDSKEHSKGNDSGGKDQSKPFYVHVNHAPWPTRIESRTDSERVPGQSTRWSGVIVGLAPTSSYQCDFYRTLDDSLLFSASVRTLQSASADLSSGLATGPQLQGRPGSPLPTLKASIATQQQKLLEEKKIQSSKRKDQSRKVNLLRKEIDKLNSSLQTAGGSDDKLRQKIQQNTLNMRQAEDKVLDLEAEIGRIQVLPTDDTSDYSSAKAEIQLQRDEHKLARCDFDSTKLAADREIEDCQNDLNSLQHKCDTKQSRLTFLHKKHESLTDANARGLDEAQRKEREREDKRLHREKCEEFYVAREMEINNHISDGRIALGMLISAIQKVQQSQLQQGAFQPNHSPGISSHSLDSTGFTPEAVPENGGMNAGAYPWNPTPPPAFASFAPGLYSQSIAPPAYSPQQLSRTRDRSSSMLSTASHFTQSSSEGPRTSSGFAGNGKLTWEDAREERKGSSGSGSGSGSGTGSVGDPKSPIASRW</sequence>
<feature type="transmembrane region" description="Helical" evidence="3">
    <location>
        <begin position="198"/>
        <end position="220"/>
    </location>
</feature>